<dbReference type="EMBL" id="VHLH01000015">
    <property type="protein sequence ID" value="TPW28350.1"/>
    <property type="molecule type" value="Genomic_DNA"/>
</dbReference>
<keyword evidence="5" id="KW-0812">Transmembrane</keyword>
<dbReference type="InterPro" id="IPR029045">
    <property type="entry name" value="ClpP/crotonase-like_dom_sf"/>
</dbReference>
<dbReference type="SUPFAM" id="SSF52096">
    <property type="entry name" value="ClpP/crotonase"/>
    <property type="match status" value="1"/>
</dbReference>
<dbReference type="CDD" id="cd07023">
    <property type="entry name" value="S49_Sppa_N_C"/>
    <property type="match status" value="1"/>
</dbReference>
<reference evidence="7 8" key="1">
    <citation type="submission" date="2019-06" db="EMBL/GenBank/DDBJ databases">
        <authorList>
            <person name="Li M."/>
        </authorList>
    </citation>
    <scope>NUCLEOTIDE SEQUENCE [LARGE SCALE GENOMIC DNA]</scope>
    <source>
        <strain evidence="7 8">BGMRC6574</strain>
    </source>
</reference>
<evidence type="ECO:0000256" key="1">
    <source>
        <dbReference type="ARBA" id="ARBA00008683"/>
    </source>
</evidence>
<dbReference type="OrthoDB" id="9764363at2"/>
<name>A0A506U3D9_9HYPH</name>
<dbReference type="InterPro" id="IPR047272">
    <property type="entry name" value="S49_SppA_C"/>
</dbReference>
<keyword evidence="3" id="KW-0378">Hydrolase</keyword>
<dbReference type="NCBIfam" id="TIGR00706">
    <property type="entry name" value="SppA_dom"/>
    <property type="match status" value="1"/>
</dbReference>
<evidence type="ECO:0000313" key="7">
    <source>
        <dbReference type="EMBL" id="TPW28350.1"/>
    </source>
</evidence>
<keyword evidence="5" id="KW-1133">Transmembrane helix</keyword>
<accession>A0A506U3D9</accession>
<comment type="caution">
    <text evidence="7">The sequence shown here is derived from an EMBL/GenBank/DDBJ whole genome shotgun (WGS) entry which is preliminary data.</text>
</comment>
<keyword evidence="8" id="KW-1185">Reference proteome</keyword>
<dbReference type="GO" id="GO:0006508">
    <property type="term" value="P:proteolysis"/>
    <property type="evidence" value="ECO:0007669"/>
    <property type="project" value="UniProtKB-KW"/>
</dbReference>
<sequence>MTACRFPLLRVPRVFKTACHANKTRRWRWKEPCANRSPRAIVPHCQSGEKPGHGGPCATGTREGEIRLLDPLAIANRRRLRRKLAFWRVVALVAVALVVVAIDYSLRPADPGFDRPHVASVSLSGVVTDDEDLVARLDRIADDPHVAALVLEVNSPGGTTYGGQAIYQAVRRVAVKKPVVSDIRSLGASAAYMVAVAGDHVVAERTSIVGSIGVLFQYPQVSGLLDTLGVDVEEIKSAPLKAEPSPFHPASDDAKAMIRSMIDDTYAWFVDLVAERRGMSHDKAKALADGSVFTGGQAVKNGLVDELGGERAARAWLTTKGVDASLPTLEWKARDRGGWGLFGRAGLGLAKTFASQLSGPASELAASLFDRPPFLDGMVSLWQFDGRASLTR</sequence>
<dbReference type="PANTHER" id="PTHR42987">
    <property type="entry name" value="PEPTIDASE S49"/>
    <property type="match status" value="1"/>
</dbReference>
<evidence type="ECO:0000313" key="8">
    <source>
        <dbReference type="Proteomes" id="UP000320314"/>
    </source>
</evidence>
<dbReference type="PANTHER" id="PTHR42987:SF6">
    <property type="entry name" value="PROTEINASE IV"/>
    <property type="match status" value="1"/>
</dbReference>
<protein>
    <submittedName>
        <fullName evidence="7">Signal peptide peptidase SppA</fullName>
    </submittedName>
</protein>
<feature type="domain" description="Peptidase S49" evidence="6">
    <location>
        <begin position="174"/>
        <end position="319"/>
    </location>
</feature>
<organism evidence="7 8">
    <name type="scientific">Pararhizobium mangrovi</name>
    <dbReference type="NCBI Taxonomy" id="2590452"/>
    <lineage>
        <taxon>Bacteria</taxon>
        <taxon>Pseudomonadati</taxon>
        <taxon>Pseudomonadota</taxon>
        <taxon>Alphaproteobacteria</taxon>
        <taxon>Hyphomicrobiales</taxon>
        <taxon>Rhizobiaceae</taxon>
        <taxon>Rhizobium/Agrobacterium group</taxon>
        <taxon>Pararhizobium</taxon>
    </lineage>
</organism>
<proteinExistence type="inferred from homology"/>
<keyword evidence="4" id="KW-0720">Serine protease</keyword>
<evidence type="ECO:0000256" key="4">
    <source>
        <dbReference type="ARBA" id="ARBA00022825"/>
    </source>
</evidence>
<dbReference type="AlphaFoldDB" id="A0A506U3D9"/>
<dbReference type="Gene3D" id="3.90.226.10">
    <property type="entry name" value="2-enoyl-CoA Hydratase, Chain A, domain 1"/>
    <property type="match status" value="1"/>
</dbReference>
<keyword evidence="5" id="KW-0472">Membrane</keyword>
<comment type="similarity">
    <text evidence="1">Belongs to the peptidase S49 family.</text>
</comment>
<dbReference type="Pfam" id="PF01343">
    <property type="entry name" value="Peptidase_S49"/>
    <property type="match status" value="1"/>
</dbReference>
<gene>
    <name evidence="7" type="primary">sppA</name>
    <name evidence="7" type="ORF">FJU11_09335</name>
</gene>
<dbReference type="GO" id="GO:0008236">
    <property type="term" value="F:serine-type peptidase activity"/>
    <property type="evidence" value="ECO:0007669"/>
    <property type="project" value="UniProtKB-KW"/>
</dbReference>
<dbReference type="InterPro" id="IPR002142">
    <property type="entry name" value="Peptidase_S49"/>
</dbReference>
<evidence type="ECO:0000259" key="6">
    <source>
        <dbReference type="Pfam" id="PF01343"/>
    </source>
</evidence>
<feature type="transmembrane region" description="Helical" evidence="5">
    <location>
        <begin position="85"/>
        <end position="106"/>
    </location>
</feature>
<dbReference type="Proteomes" id="UP000320314">
    <property type="component" value="Unassembled WGS sequence"/>
</dbReference>
<keyword evidence="2" id="KW-0645">Protease</keyword>
<evidence type="ECO:0000256" key="2">
    <source>
        <dbReference type="ARBA" id="ARBA00022670"/>
    </source>
</evidence>
<evidence type="ECO:0000256" key="3">
    <source>
        <dbReference type="ARBA" id="ARBA00022801"/>
    </source>
</evidence>
<evidence type="ECO:0000256" key="5">
    <source>
        <dbReference type="SAM" id="Phobius"/>
    </source>
</evidence>
<dbReference type="InterPro" id="IPR004635">
    <property type="entry name" value="Pept_S49_SppA"/>
</dbReference>
<dbReference type="Gene3D" id="6.20.330.10">
    <property type="match status" value="1"/>
</dbReference>